<dbReference type="Proteomes" id="UP000799302">
    <property type="component" value="Unassembled WGS sequence"/>
</dbReference>
<sequence length="177" mass="20377">MMIEVTAFRFWPLGNDCQSYILRSSPSTKRATYISDQSDLCYHIYIILLYGSTVFKAMAKGREPSKTAEVGNDGERPRKRTRMTVDSFPFMRLPDELKIEILRQALTHPTPVHLSYDEERYWDEKKILDARIAEGYIGAFDSSDRPNSGEPKKRFVHTFTGFPLNSSSLISKRVLTD</sequence>
<organism evidence="1 2">
    <name type="scientific">Microthyrium microscopicum</name>
    <dbReference type="NCBI Taxonomy" id="703497"/>
    <lineage>
        <taxon>Eukaryota</taxon>
        <taxon>Fungi</taxon>
        <taxon>Dikarya</taxon>
        <taxon>Ascomycota</taxon>
        <taxon>Pezizomycotina</taxon>
        <taxon>Dothideomycetes</taxon>
        <taxon>Dothideomycetes incertae sedis</taxon>
        <taxon>Microthyriales</taxon>
        <taxon>Microthyriaceae</taxon>
        <taxon>Microthyrium</taxon>
    </lineage>
</organism>
<protein>
    <submittedName>
        <fullName evidence="1">Uncharacterized protein</fullName>
    </submittedName>
</protein>
<accession>A0A6A6UH49</accession>
<gene>
    <name evidence="1" type="ORF">BT63DRAFT_237752</name>
</gene>
<reference evidence="1" key="1">
    <citation type="journal article" date="2020" name="Stud. Mycol.">
        <title>101 Dothideomycetes genomes: a test case for predicting lifestyles and emergence of pathogens.</title>
        <authorList>
            <person name="Haridas S."/>
            <person name="Albert R."/>
            <person name="Binder M."/>
            <person name="Bloem J."/>
            <person name="Labutti K."/>
            <person name="Salamov A."/>
            <person name="Andreopoulos B."/>
            <person name="Baker S."/>
            <person name="Barry K."/>
            <person name="Bills G."/>
            <person name="Bluhm B."/>
            <person name="Cannon C."/>
            <person name="Castanera R."/>
            <person name="Culley D."/>
            <person name="Daum C."/>
            <person name="Ezra D."/>
            <person name="Gonzalez J."/>
            <person name="Henrissat B."/>
            <person name="Kuo A."/>
            <person name="Liang C."/>
            <person name="Lipzen A."/>
            <person name="Lutzoni F."/>
            <person name="Magnuson J."/>
            <person name="Mondo S."/>
            <person name="Nolan M."/>
            <person name="Ohm R."/>
            <person name="Pangilinan J."/>
            <person name="Park H.-J."/>
            <person name="Ramirez L."/>
            <person name="Alfaro M."/>
            <person name="Sun H."/>
            <person name="Tritt A."/>
            <person name="Yoshinaga Y."/>
            <person name="Zwiers L.-H."/>
            <person name="Turgeon B."/>
            <person name="Goodwin S."/>
            <person name="Spatafora J."/>
            <person name="Crous P."/>
            <person name="Grigoriev I."/>
        </authorList>
    </citation>
    <scope>NUCLEOTIDE SEQUENCE</scope>
    <source>
        <strain evidence="1">CBS 115976</strain>
    </source>
</reference>
<name>A0A6A6UH49_9PEZI</name>
<proteinExistence type="predicted"/>
<evidence type="ECO:0000313" key="2">
    <source>
        <dbReference type="Proteomes" id="UP000799302"/>
    </source>
</evidence>
<keyword evidence="2" id="KW-1185">Reference proteome</keyword>
<dbReference type="AlphaFoldDB" id="A0A6A6UH49"/>
<evidence type="ECO:0000313" key="1">
    <source>
        <dbReference type="EMBL" id="KAF2670418.1"/>
    </source>
</evidence>
<dbReference type="EMBL" id="MU004234">
    <property type="protein sequence ID" value="KAF2670418.1"/>
    <property type="molecule type" value="Genomic_DNA"/>
</dbReference>